<evidence type="ECO:0000313" key="2">
    <source>
        <dbReference type="EMBL" id="KAJ8598600.1"/>
    </source>
</evidence>
<proteinExistence type="predicted"/>
<comment type="caution">
    <text evidence="2">The sequence shown here is derived from an EMBL/GenBank/DDBJ whole genome shotgun (WGS) entry which is preliminary data.</text>
</comment>
<evidence type="ECO:0000313" key="3">
    <source>
        <dbReference type="Proteomes" id="UP001230188"/>
    </source>
</evidence>
<feature type="transmembrane region" description="Helical" evidence="1">
    <location>
        <begin position="257"/>
        <end position="281"/>
    </location>
</feature>
<keyword evidence="1" id="KW-0812">Transmembrane</keyword>
<dbReference type="AlphaFoldDB" id="A0AAD7U6A1"/>
<evidence type="ECO:0000256" key="1">
    <source>
        <dbReference type="SAM" id="Phobius"/>
    </source>
</evidence>
<feature type="transmembrane region" description="Helical" evidence="1">
    <location>
        <begin position="216"/>
        <end position="237"/>
    </location>
</feature>
<keyword evidence="1" id="KW-0472">Membrane</keyword>
<keyword evidence="3" id="KW-1185">Reference proteome</keyword>
<feature type="transmembrane region" description="Helical" evidence="1">
    <location>
        <begin position="64"/>
        <end position="85"/>
    </location>
</feature>
<dbReference type="EMBL" id="JAQMWT010000670">
    <property type="protein sequence ID" value="KAJ8598600.1"/>
    <property type="molecule type" value="Genomic_DNA"/>
</dbReference>
<organism evidence="2 3">
    <name type="scientific">Chrysophaeum taylorii</name>
    <dbReference type="NCBI Taxonomy" id="2483200"/>
    <lineage>
        <taxon>Eukaryota</taxon>
        <taxon>Sar</taxon>
        <taxon>Stramenopiles</taxon>
        <taxon>Ochrophyta</taxon>
        <taxon>Pelagophyceae</taxon>
        <taxon>Pelagomonadales</taxon>
        <taxon>Pelagomonadaceae</taxon>
        <taxon>Chrysophaeum</taxon>
    </lineage>
</organism>
<accession>A0AAD7U6A1</accession>
<keyword evidence="1" id="KW-1133">Transmembrane helix</keyword>
<reference evidence="2" key="1">
    <citation type="submission" date="2023-01" db="EMBL/GenBank/DDBJ databases">
        <title>Metagenome sequencing of chrysophaentin producing Chrysophaeum taylorii.</title>
        <authorList>
            <person name="Davison J."/>
            <person name="Bewley C."/>
        </authorList>
    </citation>
    <scope>NUCLEOTIDE SEQUENCE</scope>
    <source>
        <strain evidence="2">NIES-1699</strain>
    </source>
</reference>
<feature type="transmembrane region" description="Helical" evidence="1">
    <location>
        <begin position="178"/>
        <end position="195"/>
    </location>
</feature>
<name>A0AAD7U6A1_9STRA</name>
<dbReference type="Proteomes" id="UP001230188">
    <property type="component" value="Unassembled WGS sequence"/>
</dbReference>
<gene>
    <name evidence="2" type="ORF">CTAYLR_001698</name>
</gene>
<protein>
    <submittedName>
        <fullName evidence="2">Uncharacterized protein</fullName>
    </submittedName>
</protein>
<sequence length="383" mass="43526">MPSWLLVLHVPIRVRAFGKRSAVWFRYFGCRKFDRGAGKTALNALLIDPDLRCAGERYAGNLKLVLLMIFVWPVGVPLGFAVLLWRYRHEINPKIDEARSAYDRYASSLGFESDRRRFFESVKQSKKIDIREKNESIKWLEFLYEEYEPRCMYFPLLELGRRIFLTGVLGMLHPGSPSQIYVGLLSAGILYKIYLVQAPYIVDSDDMVSEAAQTQAVILSLAPRLKLYFAALIVYASNEMGHKQGIFDSTIFGTTLILLYSSSFLFAVWYIMLDIFGYNVFRNFFKKKEEDDDDDQLDQINSPASIDVTNFVQTIGGDGDDAAQNAPAVSSQYTEIGLEVVEEVEVDFDDLLVEECSDKTENERNEALLQGESVGFGLIHPEG</sequence>